<dbReference type="AlphaFoldDB" id="A0A553NY12"/>
<feature type="domain" description="Transcription factor CBF/NF-Y/archaeal histone" evidence="3">
    <location>
        <begin position="13"/>
        <end position="76"/>
    </location>
</feature>
<keyword evidence="2" id="KW-0539">Nucleus</keyword>
<dbReference type="GO" id="GO:0046982">
    <property type="term" value="F:protein heterodimerization activity"/>
    <property type="evidence" value="ECO:0007669"/>
    <property type="project" value="InterPro"/>
</dbReference>
<dbReference type="EMBL" id="VCGU01000009">
    <property type="protein sequence ID" value="TRY70316.1"/>
    <property type="molecule type" value="Genomic_DNA"/>
</dbReference>
<evidence type="ECO:0000313" key="5">
    <source>
        <dbReference type="Proteomes" id="UP000318571"/>
    </source>
</evidence>
<reference evidence="4 5" key="1">
    <citation type="journal article" date="2018" name="Nat. Ecol. Evol.">
        <title>Genomic signatures of mitonuclear coevolution across populations of Tigriopus californicus.</title>
        <authorList>
            <person name="Barreto F.S."/>
            <person name="Watson E.T."/>
            <person name="Lima T.G."/>
            <person name="Willett C.S."/>
            <person name="Edmands S."/>
            <person name="Li W."/>
            <person name="Burton R.S."/>
        </authorList>
    </citation>
    <scope>NUCLEOTIDE SEQUENCE [LARGE SCALE GENOMIC DNA]</scope>
    <source>
        <strain evidence="4 5">San Diego</strain>
    </source>
</reference>
<evidence type="ECO:0000313" key="4">
    <source>
        <dbReference type="EMBL" id="TRY70316.1"/>
    </source>
</evidence>
<dbReference type="OrthoDB" id="636685at2759"/>
<dbReference type="PANTHER" id="PTHR10252">
    <property type="entry name" value="HISTONE-LIKE TRANSCRIPTION FACTOR CCAAT-RELATED"/>
    <property type="match status" value="1"/>
</dbReference>
<dbReference type="InterPro" id="IPR050568">
    <property type="entry name" value="Transcr_DNA_Rep_Reg"/>
</dbReference>
<dbReference type="STRING" id="6832.A0A553NY12"/>
<name>A0A553NY12_TIGCA</name>
<dbReference type="PANTHER" id="PTHR10252:SF79">
    <property type="entry name" value="DNA POLYMERASE EPSILON SUBUNIT 4"/>
    <property type="match status" value="1"/>
</dbReference>
<dbReference type="CDD" id="cd22929">
    <property type="entry name" value="HFD_POLE4-like"/>
    <property type="match status" value="1"/>
</dbReference>
<dbReference type="InterPro" id="IPR003958">
    <property type="entry name" value="CBFA_NFYB_domain"/>
</dbReference>
<dbReference type="GO" id="GO:0008622">
    <property type="term" value="C:epsilon DNA polymerase complex"/>
    <property type="evidence" value="ECO:0007669"/>
    <property type="project" value="TreeGrafter"/>
</dbReference>
<dbReference type="Gene3D" id="1.10.20.10">
    <property type="entry name" value="Histone, subunit A"/>
    <property type="match status" value="1"/>
</dbReference>
<dbReference type="Pfam" id="PF00808">
    <property type="entry name" value="CBFD_NFYB_HMF"/>
    <property type="match status" value="1"/>
</dbReference>
<evidence type="ECO:0000259" key="3">
    <source>
        <dbReference type="Pfam" id="PF00808"/>
    </source>
</evidence>
<comment type="caution">
    <text evidence="4">The sequence shown here is derived from an EMBL/GenBank/DDBJ whole genome shotgun (WGS) entry which is preliminary data.</text>
</comment>
<dbReference type="GO" id="GO:0006261">
    <property type="term" value="P:DNA-templated DNA replication"/>
    <property type="evidence" value="ECO:0007669"/>
    <property type="project" value="TreeGrafter"/>
</dbReference>
<evidence type="ECO:0000256" key="2">
    <source>
        <dbReference type="ARBA" id="ARBA00023242"/>
    </source>
</evidence>
<evidence type="ECO:0000256" key="1">
    <source>
        <dbReference type="ARBA" id="ARBA00004123"/>
    </source>
</evidence>
<sequence length="102" mass="11403">MDESNGTGNDGLRLPWAKVRSIAKLDETQLTISQDAVFVLARSTELFIEFLAKVSAEKMAQTKRRSLGKVDIDEAIAEHDNLMFLEDLIDMDNPEILSVPKP</sequence>
<organism evidence="4 5">
    <name type="scientific">Tigriopus californicus</name>
    <name type="common">Marine copepod</name>
    <dbReference type="NCBI Taxonomy" id="6832"/>
    <lineage>
        <taxon>Eukaryota</taxon>
        <taxon>Metazoa</taxon>
        <taxon>Ecdysozoa</taxon>
        <taxon>Arthropoda</taxon>
        <taxon>Crustacea</taxon>
        <taxon>Multicrustacea</taxon>
        <taxon>Hexanauplia</taxon>
        <taxon>Copepoda</taxon>
        <taxon>Harpacticoida</taxon>
        <taxon>Harpacticidae</taxon>
        <taxon>Tigriopus</taxon>
    </lineage>
</organism>
<gene>
    <name evidence="4" type="ORF">TCAL_08255</name>
</gene>
<dbReference type="Proteomes" id="UP000318571">
    <property type="component" value="Chromosome 9"/>
</dbReference>
<comment type="subcellular location">
    <subcellularLocation>
        <location evidence="1">Nucleus</location>
    </subcellularLocation>
</comment>
<proteinExistence type="predicted"/>
<dbReference type="InterPro" id="IPR009072">
    <property type="entry name" value="Histone-fold"/>
</dbReference>
<dbReference type="SUPFAM" id="SSF47113">
    <property type="entry name" value="Histone-fold"/>
    <property type="match status" value="1"/>
</dbReference>
<protein>
    <recommendedName>
        <fullName evidence="3">Transcription factor CBF/NF-Y/archaeal histone domain-containing protein</fullName>
    </recommendedName>
</protein>
<accession>A0A553NY12</accession>
<keyword evidence="5" id="KW-1185">Reference proteome</keyword>